<evidence type="ECO:0000256" key="2">
    <source>
        <dbReference type="ARBA" id="ARBA00022598"/>
    </source>
</evidence>
<proteinExistence type="inferred from homology"/>
<dbReference type="Proteomes" id="UP000269721">
    <property type="component" value="Unassembled WGS sequence"/>
</dbReference>
<keyword evidence="3 8" id="KW-0547">Nucleotide-binding</keyword>
<dbReference type="InterPro" id="IPR004493">
    <property type="entry name" value="Leu-tRNA-synth_Ia_arc/euk"/>
</dbReference>
<dbReference type="Pfam" id="PF09334">
    <property type="entry name" value="tRNA-synt_1g"/>
    <property type="match status" value="1"/>
</dbReference>
<dbReference type="Pfam" id="PF24810">
    <property type="entry name" value="RBD_LARS1"/>
    <property type="match status" value="1"/>
</dbReference>
<dbReference type="GO" id="GO:0004823">
    <property type="term" value="F:leucine-tRNA ligase activity"/>
    <property type="evidence" value="ECO:0007669"/>
    <property type="project" value="UniProtKB-EC"/>
</dbReference>
<dbReference type="PANTHER" id="PTHR45794">
    <property type="entry name" value="LEUCYL-TRNA SYNTHETASE"/>
    <property type="match status" value="1"/>
</dbReference>
<reference evidence="13" key="1">
    <citation type="journal article" date="2018" name="Nat. Microbiol.">
        <title>Leveraging single-cell genomics to expand the fungal tree of life.</title>
        <authorList>
            <person name="Ahrendt S.R."/>
            <person name="Quandt C.A."/>
            <person name="Ciobanu D."/>
            <person name="Clum A."/>
            <person name="Salamov A."/>
            <person name="Andreopoulos B."/>
            <person name="Cheng J.F."/>
            <person name="Woyke T."/>
            <person name="Pelin A."/>
            <person name="Henrissat B."/>
            <person name="Reynolds N.K."/>
            <person name="Benny G.L."/>
            <person name="Smith M.E."/>
            <person name="James T.Y."/>
            <person name="Grigoriev I.V."/>
        </authorList>
    </citation>
    <scope>NUCLEOTIDE SEQUENCE [LARGE SCALE GENOMIC DNA]</scope>
</reference>
<dbReference type="Gene3D" id="3.40.50.620">
    <property type="entry name" value="HUPs"/>
    <property type="match status" value="1"/>
</dbReference>
<evidence type="ECO:0000256" key="6">
    <source>
        <dbReference type="ARBA" id="ARBA00023146"/>
    </source>
</evidence>
<dbReference type="InterPro" id="IPR055416">
    <property type="entry name" value="RBD_LARS1"/>
</dbReference>
<evidence type="ECO:0008006" key="14">
    <source>
        <dbReference type="Google" id="ProtNLM"/>
    </source>
</evidence>
<sequence>CLAGMETYSEEARHAFEKTLGWLGQWACSRSFGLGSRLPWDKQFLIESLSDSTIYNAYYTVAHLLHGGNLDGSKPGEAGILPEQMTDEVWDYVLRGDDLPKETTIPVPILERLRREFEYFYPIDLRVSGKDLITNHLTFLIYNHVAIFPKKHWPKSIRANGHLLLNGEKMAKSTGNMMTIRDAIEQFGADATRFTLADAGDALEDANFVAKTADGAILKLYTEKEWIEEALAEAEAGKLRTGAYTWNDRVFEAEIVKFAAEADKAYAAMLYREAVKVGYYELQNARNEYRKATTPPASAAEGEVYEGMHKDLVMKYVEVQTLLLAPITPHWSENIWTELLKKPQSVMHARWPVLTPPADSASLLAAAEYVRGLGARIRSAEDQASKKKAKKGAAAEADESGPRTLRLYVASTFPAWQDEALAVLKETWDEATKKLSGNEKQLLAKKGLMKNKAVMPFIMTIKNCAKMLKLTLPSPAARPKQQNVEAIGGAAFDRKLPFNEAETLASNLDFVRRELAMFRIAKVEVVNKENVAAEDVEDFKKADAAVPGQPAYRIL</sequence>
<name>A0A4P9VYV6_9FUNG</name>
<dbReference type="SUPFAM" id="SSF52374">
    <property type="entry name" value="Nucleotidylyl transferase"/>
    <property type="match status" value="1"/>
</dbReference>
<evidence type="ECO:0000259" key="9">
    <source>
        <dbReference type="Pfam" id="PF08264"/>
    </source>
</evidence>
<dbReference type="InterPro" id="IPR015413">
    <property type="entry name" value="Methionyl/Leucyl_tRNA_Synth"/>
</dbReference>
<comment type="similarity">
    <text evidence="1 8">Belongs to the class-I aminoacyl-tRNA synthetase family.</text>
</comment>
<dbReference type="InterPro" id="IPR009080">
    <property type="entry name" value="tRNAsynth_Ia_anticodon-bd"/>
</dbReference>
<feature type="domain" description="Methionyl/Valyl/Leucyl/Isoleucyl-tRNA synthetase anticodon-binding" evidence="9">
    <location>
        <begin position="248"/>
        <end position="388"/>
    </location>
</feature>
<dbReference type="Pfam" id="PF08264">
    <property type="entry name" value="Anticodon_1"/>
    <property type="match status" value="1"/>
</dbReference>
<evidence type="ECO:0000259" key="10">
    <source>
        <dbReference type="Pfam" id="PF09334"/>
    </source>
</evidence>
<evidence type="ECO:0000256" key="1">
    <source>
        <dbReference type="ARBA" id="ARBA00005594"/>
    </source>
</evidence>
<dbReference type="SUPFAM" id="SSF47323">
    <property type="entry name" value="Anticodon-binding domain of a subclass of class I aminoacyl-tRNA synthetases"/>
    <property type="match status" value="1"/>
</dbReference>
<dbReference type="OrthoDB" id="10249672at2759"/>
<dbReference type="AlphaFoldDB" id="A0A4P9VYV6"/>
<dbReference type="EMBL" id="ML000063">
    <property type="protein sequence ID" value="RKO84472.1"/>
    <property type="molecule type" value="Genomic_DNA"/>
</dbReference>
<keyword evidence="13" id="KW-1185">Reference proteome</keyword>
<evidence type="ECO:0000259" key="11">
    <source>
        <dbReference type="Pfam" id="PF24810"/>
    </source>
</evidence>
<protein>
    <recommendedName>
        <fullName evidence="14">Leucyl-tRNA synthetase</fullName>
    </recommendedName>
</protein>
<keyword evidence="5 8" id="KW-0648">Protein biosynthesis</keyword>
<gene>
    <name evidence="12" type="ORF">BDK51DRAFT_27993</name>
</gene>
<keyword evidence="6 8" id="KW-0030">Aminoacyl-tRNA synthetase</keyword>
<feature type="domain" description="Methionyl/Leucyl tRNA synthetase" evidence="10">
    <location>
        <begin position="127"/>
        <end position="211"/>
    </location>
</feature>
<dbReference type="InterPro" id="IPR014729">
    <property type="entry name" value="Rossmann-like_a/b/a_fold"/>
</dbReference>
<evidence type="ECO:0000256" key="5">
    <source>
        <dbReference type="ARBA" id="ARBA00022917"/>
    </source>
</evidence>
<evidence type="ECO:0000256" key="7">
    <source>
        <dbReference type="ARBA" id="ARBA00047469"/>
    </source>
</evidence>
<evidence type="ECO:0000256" key="4">
    <source>
        <dbReference type="ARBA" id="ARBA00022840"/>
    </source>
</evidence>
<evidence type="ECO:0000256" key="3">
    <source>
        <dbReference type="ARBA" id="ARBA00022741"/>
    </source>
</evidence>
<dbReference type="Gene3D" id="1.10.730.10">
    <property type="entry name" value="Isoleucyl-tRNA Synthetase, Domain 1"/>
    <property type="match status" value="1"/>
</dbReference>
<feature type="non-terminal residue" evidence="12">
    <location>
        <position position="1"/>
    </location>
</feature>
<dbReference type="GO" id="GO:0005524">
    <property type="term" value="F:ATP binding"/>
    <property type="evidence" value="ECO:0007669"/>
    <property type="project" value="UniProtKB-KW"/>
</dbReference>
<feature type="domain" description="Leucine--tRNA ligase RagD-binding" evidence="11">
    <location>
        <begin position="409"/>
        <end position="464"/>
    </location>
</feature>
<dbReference type="PANTHER" id="PTHR45794:SF1">
    <property type="entry name" value="LEUCINE--TRNA LIGASE, CYTOPLASMIC"/>
    <property type="match status" value="1"/>
</dbReference>
<accession>A0A4P9VYV6</accession>
<evidence type="ECO:0000256" key="8">
    <source>
        <dbReference type="RuleBase" id="RU363039"/>
    </source>
</evidence>
<dbReference type="InterPro" id="IPR013155">
    <property type="entry name" value="M/V/L/I-tRNA-synth_anticd-bd"/>
</dbReference>
<keyword evidence="2 8" id="KW-0436">Ligase</keyword>
<organism evidence="12 13">
    <name type="scientific">Blyttiomyces helicus</name>
    <dbReference type="NCBI Taxonomy" id="388810"/>
    <lineage>
        <taxon>Eukaryota</taxon>
        <taxon>Fungi</taxon>
        <taxon>Fungi incertae sedis</taxon>
        <taxon>Chytridiomycota</taxon>
        <taxon>Chytridiomycota incertae sedis</taxon>
        <taxon>Chytridiomycetes</taxon>
        <taxon>Chytridiomycetes incertae sedis</taxon>
        <taxon>Blyttiomyces</taxon>
    </lineage>
</organism>
<evidence type="ECO:0000313" key="13">
    <source>
        <dbReference type="Proteomes" id="UP000269721"/>
    </source>
</evidence>
<dbReference type="GO" id="GO:0006429">
    <property type="term" value="P:leucyl-tRNA aminoacylation"/>
    <property type="evidence" value="ECO:0007669"/>
    <property type="project" value="InterPro"/>
</dbReference>
<comment type="catalytic activity">
    <reaction evidence="7">
        <text>tRNA(Leu) + L-leucine + ATP = L-leucyl-tRNA(Leu) + AMP + diphosphate</text>
        <dbReference type="Rhea" id="RHEA:11688"/>
        <dbReference type="Rhea" id="RHEA-COMP:9613"/>
        <dbReference type="Rhea" id="RHEA-COMP:9622"/>
        <dbReference type="ChEBI" id="CHEBI:30616"/>
        <dbReference type="ChEBI" id="CHEBI:33019"/>
        <dbReference type="ChEBI" id="CHEBI:57427"/>
        <dbReference type="ChEBI" id="CHEBI:78442"/>
        <dbReference type="ChEBI" id="CHEBI:78494"/>
        <dbReference type="ChEBI" id="CHEBI:456215"/>
        <dbReference type="EC" id="6.1.1.4"/>
    </reaction>
</comment>
<evidence type="ECO:0000313" key="12">
    <source>
        <dbReference type="EMBL" id="RKO84472.1"/>
    </source>
</evidence>
<keyword evidence="4 8" id="KW-0067">ATP-binding</keyword>